<name>A0ABT3SJM0_9MYCO</name>
<dbReference type="Gene3D" id="3.30.70.270">
    <property type="match status" value="1"/>
</dbReference>
<dbReference type="Proteomes" id="UP001300745">
    <property type="component" value="Unassembled WGS sequence"/>
</dbReference>
<dbReference type="RefSeq" id="WP_266074019.1">
    <property type="nucleotide sequence ID" value="NZ_JAPJDO010000022.1"/>
</dbReference>
<dbReference type="EMBL" id="JAPJDO010000022">
    <property type="protein sequence ID" value="MCX2939324.1"/>
    <property type="molecule type" value="Genomic_DNA"/>
</dbReference>
<comment type="caution">
    <text evidence="3">The sequence shown here is derived from an EMBL/GenBank/DDBJ whole genome shotgun (WGS) entry which is preliminary data.</text>
</comment>
<keyword evidence="1" id="KW-0812">Transmembrane</keyword>
<dbReference type="SUPFAM" id="SSF55073">
    <property type="entry name" value="Nucleotide cyclase"/>
    <property type="match status" value="1"/>
</dbReference>
<dbReference type="InterPro" id="IPR050469">
    <property type="entry name" value="Diguanylate_Cyclase"/>
</dbReference>
<evidence type="ECO:0000313" key="4">
    <source>
        <dbReference type="Proteomes" id="UP001300745"/>
    </source>
</evidence>
<dbReference type="PANTHER" id="PTHR45138:SF9">
    <property type="entry name" value="DIGUANYLATE CYCLASE DGCM-RELATED"/>
    <property type="match status" value="1"/>
</dbReference>
<feature type="transmembrane region" description="Helical" evidence="1">
    <location>
        <begin position="113"/>
        <end position="130"/>
    </location>
</feature>
<evidence type="ECO:0000259" key="2">
    <source>
        <dbReference type="PROSITE" id="PS50887"/>
    </source>
</evidence>
<gene>
    <name evidence="3" type="ORF">ORI27_21755</name>
</gene>
<dbReference type="InterPro" id="IPR043128">
    <property type="entry name" value="Rev_trsase/Diguanyl_cyclase"/>
</dbReference>
<sequence>MAASVRQWWRRPDQYDTVSAYLESRGLQRPTRYTIAAVMGAFALVPPIMLASPSGPKGTVAVAVSVGTTAACAVLALLWAIRWPTERQSTVFTVTATACIVAGGLIATDPAAGVFGGMAFAPLAGYLSFFHSGRLSTALLAAASVSTVVVSFRVAPGDPMMAIGHSIGALATMVMVPLVVQALLHMLTADAHRSFTDPLTGLRNRRGYYQSAIQLIGAADRSQPQWLTVIMVDLDGFKQINDRHGHGYGDAVLVAVADNLRRASAMNSVVARPGGEEFLLAYLAGSGDPAAGAERIREAVAATPGGVTASVGVAVRELADIDGDAVPATITRLVDEADAAMYDAKRAGGNQVRYRADVR</sequence>
<accession>A0ABT3SJM0</accession>
<feature type="transmembrane region" description="Helical" evidence="1">
    <location>
        <begin position="137"/>
        <end position="156"/>
    </location>
</feature>
<feature type="transmembrane region" description="Helical" evidence="1">
    <location>
        <begin position="58"/>
        <end position="79"/>
    </location>
</feature>
<evidence type="ECO:0000256" key="1">
    <source>
        <dbReference type="SAM" id="Phobius"/>
    </source>
</evidence>
<feature type="transmembrane region" description="Helical" evidence="1">
    <location>
        <begin position="91"/>
        <end position="107"/>
    </location>
</feature>
<dbReference type="InterPro" id="IPR029787">
    <property type="entry name" value="Nucleotide_cyclase"/>
</dbReference>
<evidence type="ECO:0000313" key="3">
    <source>
        <dbReference type="EMBL" id="MCX2939324.1"/>
    </source>
</evidence>
<reference evidence="3 4" key="1">
    <citation type="submission" date="2022-11" db="EMBL/GenBank/DDBJ databases">
        <title>Mycobacterium sp. nov.</title>
        <authorList>
            <person name="Papic B."/>
            <person name="Spicic S."/>
            <person name="Duvnjak S."/>
        </authorList>
    </citation>
    <scope>NUCLEOTIDE SEQUENCE [LARGE SCALE GENOMIC DNA]</scope>
    <source>
        <strain evidence="3 4">CVI_P4</strain>
    </source>
</reference>
<keyword evidence="4" id="KW-1185">Reference proteome</keyword>
<keyword evidence="1" id="KW-0472">Membrane</keyword>
<proteinExistence type="predicted"/>
<dbReference type="PANTHER" id="PTHR45138">
    <property type="entry name" value="REGULATORY COMPONENTS OF SENSORY TRANSDUCTION SYSTEM"/>
    <property type="match status" value="1"/>
</dbReference>
<organism evidence="3 4">
    <name type="scientific">Mycobacterium pinniadriaticum</name>
    <dbReference type="NCBI Taxonomy" id="2994102"/>
    <lineage>
        <taxon>Bacteria</taxon>
        <taxon>Bacillati</taxon>
        <taxon>Actinomycetota</taxon>
        <taxon>Actinomycetes</taxon>
        <taxon>Mycobacteriales</taxon>
        <taxon>Mycobacteriaceae</taxon>
        <taxon>Mycobacterium</taxon>
    </lineage>
</organism>
<feature type="domain" description="GGDEF" evidence="2">
    <location>
        <begin position="225"/>
        <end position="357"/>
    </location>
</feature>
<feature type="transmembrane region" description="Helical" evidence="1">
    <location>
        <begin position="33"/>
        <end position="52"/>
    </location>
</feature>
<dbReference type="SMART" id="SM00267">
    <property type="entry name" value="GGDEF"/>
    <property type="match status" value="1"/>
</dbReference>
<dbReference type="PROSITE" id="PS50887">
    <property type="entry name" value="GGDEF"/>
    <property type="match status" value="1"/>
</dbReference>
<dbReference type="NCBIfam" id="TIGR00254">
    <property type="entry name" value="GGDEF"/>
    <property type="match status" value="1"/>
</dbReference>
<dbReference type="InterPro" id="IPR000160">
    <property type="entry name" value="GGDEF_dom"/>
</dbReference>
<keyword evidence="1" id="KW-1133">Transmembrane helix</keyword>
<dbReference type="Pfam" id="PF00990">
    <property type="entry name" value="GGDEF"/>
    <property type="match status" value="1"/>
</dbReference>
<dbReference type="CDD" id="cd01949">
    <property type="entry name" value="GGDEF"/>
    <property type="match status" value="1"/>
</dbReference>
<feature type="transmembrane region" description="Helical" evidence="1">
    <location>
        <begin position="162"/>
        <end position="184"/>
    </location>
</feature>
<protein>
    <submittedName>
        <fullName evidence="3">GGDEF domain-containing protein</fullName>
    </submittedName>
</protein>